<dbReference type="PANTHER" id="PTHR42885:SF1">
    <property type="entry name" value="THREONINE-PHOSPHATE DECARBOXYLASE"/>
    <property type="match status" value="1"/>
</dbReference>
<name>A0ABS2D911_9SPHN</name>
<dbReference type="SUPFAM" id="SSF53383">
    <property type="entry name" value="PLP-dependent transferases"/>
    <property type="match status" value="1"/>
</dbReference>
<dbReference type="EC" id="2.6.1.-" evidence="3"/>
<dbReference type="InterPro" id="IPR004838">
    <property type="entry name" value="NHTrfase_class1_PyrdxlP-BS"/>
</dbReference>
<dbReference type="PROSITE" id="PS00105">
    <property type="entry name" value="AA_TRANSFER_CLASS_1"/>
    <property type="match status" value="1"/>
</dbReference>
<dbReference type="InterPro" id="IPR015421">
    <property type="entry name" value="PyrdxlP-dep_Trfase_major"/>
</dbReference>
<keyword evidence="2" id="KW-0663">Pyridoxal phosphate</keyword>
<comment type="similarity">
    <text evidence="3">Belongs to the class-I pyridoxal-phosphate-dependent aminotransferase family.</text>
</comment>
<evidence type="ECO:0000313" key="5">
    <source>
        <dbReference type="EMBL" id="MBM6576539.1"/>
    </source>
</evidence>
<dbReference type="EMBL" id="JAFEMC010000002">
    <property type="protein sequence ID" value="MBM6576539.1"/>
    <property type="molecule type" value="Genomic_DNA"/>
</dbReference>
<dbReference type="RefSeq" id="WP_204198647.1">
    <property type="nucleotide sequence ID" value="NZ_JAFEMC010000002.1"/>
</dbReference>
<protein>
    <recommendedName>
        <fullName evidence="3">Aminotransferase</fullName>
        <ecNumber evidence="3">2.6.1.-</ecNumber>
    </recommendedName>
</protein>
<dbReference type="Proteomes" id="UP000763641">
    <property type="component" value="Unassembled WGS sequence"/>
</dbReference>
<dbReference type="PANTHER" id="PTHR42885">
    <property type="entry name" value="HISTIDINOL-PHOSPHATE AMINOTRANSFERASE-RELATED"/>
    <property type="match status" value="1"/>
</dbReference>
<gene>
    <name evidence="5" type="ORF">ILT43_09150</name>
</gene>
<accession>A0ABS2D911</accession>
<dbReference type="Gene3D" id="3.90.1150.10">
    <property type="entry name" value="Aspartate Aminotransferase, domain 1"/>
    <property type="match status" value="1"/>
</dbReference>
<evidence type="ECO:0000256" key="1">
    <source>
        <dbReference type="ARBA" id="ARBA00001933"/>
    </source>
</evidence>
<dbReference type="InterPro" id="IPR015424">
    <property type="entry name" value="PyrdxlP-dep_Trfase"/>
</dbReference>
<comment type="caution">
    <text evidence="5">The sequence shown here is derived from an EMBL/GenBank/DDBJ whole genome shotgun (WGS) entry which is preliminary data.</text>
</comment>
<dbReference type="InterPro" id="IPR015422">
    <property type="entry name" value="PyrdxlP-dep_Trfase_small"/>
</dbReference>
<organism evidence="5 6">
    <name type="scientific">Sphingomonas longa</name>
    <dbReference type="NCBI Taxonomy" id="2778730"/>
    <lineage>
        <taxon>Bacteria</taxon>
        <taxon>Pseudomonadati</taxon>
        <taxon>Pseudomonadota</taxon>
        <taxon>Alphaproteobacteria</taxon>
        <taxon>Sphingomonadales</taxon>
        <taxon>Sphingomonadaceae</taxon>
        <taxon>Sphingomonas</taxon>
    </lineage>
</organism>
<keyword evidence="6" id="KW-1185">Reference proteome</keyword>
<reference evidence="5 6" key="1">
    <citation type="submission" date="2020-12" db="EMBL/GenBank/DDBJ databases">
        <title>Sphingomonas sp.</title>
        <authorList>
            <person name="Kim M.K."/>
        </authorList>
    </citation>
    <scope>NUCLEOTIDE SEQUENCE [LARGE SCALE GENOMIC DNA]</scope>
    <source>
        <strain evidence="5 6">BT552</strain>
    </source>
</reference>
<dbReference type="GO" id="GO:0008483">
    <property type="term" value="F:transaminase activity"/>
    <property type="evidence" value="ECO:0007669"/>
    <property type="project" value="UniProtKB-KW"/>
</dbReference>
<keyword evidence="3" id="KW-0808">Transferase</keyword>
<dbReference type="Pfam" id="PF00155">
    <property type="entry name" value="Aminotran_1_2"/>
    <property type="match status" value="1"/>
</dbReference>
<evidence type="ECO:0000256" key="2">
    <source>
        <dbReference type="ARBA" id="ARBA00022898"/>
    </source>
</evidence>
<evidence type="ECO:0000313" key="6">
    <source>
        <dbReference type="Proteomes" id="UP000763641"/>
    </source>
</evidence>
<keyword evidence="3 5" id="KW-0032">Aminotransferase</keyword>
<feature type="domain" description="Aminotransferase class I/classII large" evidence="4">
    <location>
        <begin position="129"/>
        <end position="302"/>
    </location>
</feature>
<sequence>MGAARVPIAPFAEHGGRIDRARAAMPAVRDWIDLSTGLAPWSYPAQVDAAMLERLPDPAALAALEQSAAAAFGSHPARTVAVPGSDLALRLLGQMLPGRAAVLGRGYSGHVAMWPVTPERIAAPENYDAGTLILARPNNPDGAMIAVERLPRTGTVIVDEAFVDATPSDSLAGEETSGLIVLRSFGKFYGLAGLRLGFVIAPEGVCAGLRRLLGDWPIGSMATTIGTAAYRDTAWQSAQYERLHVAMSRLDALLTAAGLTIAGGTPFFRLVETPARDALFAHLLAAGILTRPFTDRPHHLRLGLPRDDDWPTLTKALAQWSGS</sequence>
<dbReference type="InterPro" id="IPR004839">
    <property type="entry name" value="Aminotransferase_I/II_large"/>
</dbReference>
<evidence type="ECO:0000256" key="3">
    <source>
        <dbReference type="RuleBase" id="RU000481"/>
    </source>
</evidence>
<proteinExistence type="inferred from homology"/>
<dbReference type="Gene3D" id="3.40.640.10">
    <property type="entry name" value="Type I PLP-dependent aspartate aminotransferase-like (Major domain)"/>
    <property type="match status" value="1"/>
</dbReference>
<evidence type="ECO:0000259" key="4">
    <source>
        <dbReference type="Pfam" id="PF00155"/>
    </source>
</evidence>
<comment type="cofactor">
    <cofactor evidence="1 3">
        <name>pyridoxal 5'-phosphate</name>
        <dbReference type="ChEBI" id="CHEBI:597326"/>
    </cofactor>
</comment>